<gene>
    <name evidence="1" type="ORF">CPB83DRAFT_899220</name>
</gene>
<evidence type="ECO:0000313" key="2">
    <source>
        <dbReference type="Proteomes" id="UP000807306"/>
    </source>
</evidence>
<accession>A0A9P6E5H7</accession>
<name>A0A9P6E5H7_9AGAR</name>
<dbReference type="AlphaFoldDB" id="A0A9P6E5H7"/>
<reference evidence="1" key="1">
    <citation type="submission" date="2020-11" db="EMBL/GenBank/DDBJ databases">
        <authorList>
            <consortium name="DOE Joint Genome Institute"/>
            <person name="Ahrendt S."/>
            <person name="Riley R."/>
            <person name="Andreopoulos W."/>
            <person name="Labutti K."/>
            <person name="Pangilinan J."/>
            <person name="Ruiz-Duenas F.J."/>
            <person name="Barrasa J.M."/>
            <person name="Sanchez-Garcia M."/>
            <person name="Camarero S."/>
            <person name="Miyauchi S."/>
            <person name="Serrano A."/>
            <person name="Linde D."/>
            <person name="Babiker R."/>
            <person name="Drula E."/>
            <person name="Ayuso-Fernandez I."/>
            <person name="Pacheco R."/>
            <person name="Padilla G."/>
            <person name="Ferreira P."/>
            <person name="Barriuso J."/>
            <person name="Kellner H."/>
            <person name="Castanera R."/>
            <person name="Alfaro M."/>
            <person name="Ramirez L."/>
            <person name="Pisabarro A.G."/>
            <person name="Kuo A."/>
            <person name="Tritt A."/>
            <person name="Lipzen A."/>
            <person name="He G."/>
            <person name="Yan M."/>
            <person name="Ng V."/>
            <person name="Cullen D."/>
            <person name="Martin F."/>
            <person name="Rosso M.-N."/>
            <person name="Henrissat B."/>
            <person name="Hibbett D."/>
            <person name="Martinez A.T."/>
            <person name="Grigoriev I.V."/>
        </authorList>
    </citation>
    <scope>NUCLEOTIDE SEQUENCE</scope>
    <source>
        <strain evidence="1">CBS 506.95</strain>
    </source>
</reference>
<dbReference type="Proteomes" id="UP000807306">
    <property type="component" value="Unassembled WGS sequence"/>
</dbReference>
<proteinExistence type="predicted"/>
<protein>
    <submittedName>
        <fullName evidence="1">Uncharacterized protein</fullName>
    </submittedName>
</protein>
<keyword evidence="2" id="KW-1185">Reference proteome</keyword>
<organism evidence="1 2">
    <name type="scientific">Crepidotus variabilis</name>
    <dbReference type="NCBI Taxonomy" id="179855"/>
    <lineage>
        <taxon>Eukaryota</taxon>
        <taxon>Fungi</taxon>
        <taxon>Dikarya</taxon>
        <taxon>Basidiomycota</taxon>
        <taxon>Agaricomycotina</taxon>
        <taxon>Agaricomycetes</taxon>
        <taxon>Agaricomycetidae</taxon>
        <taxon>Agaricales</taxon>
        <taxon>Agaricineae</taxon>
        <taxon>Crepidotaceae</taxon>
        <taxon>Crepidotus</taxon>
    </lineage>
</organism>
<sequence>MRPPYPMVGVNSGVRTYFWNHAFIGWNGVIYDGCGGPHLGTEDVGLPGYSYQHRQPTSSGWRHRHMTAMPTGPNAGKTSENTEKFLQSCISTNAPRFSQIHWVHGIPELTKHFLDTPALGRGFPRRSKGFIHFLRCRVLLLMTWLRARVMSTIE</sequence>
<comment type="caution">
    <text evidence="1">The sequence shown here is derived from an EMBL/GenBank/DDBJ whole genome shotgun (WGS) entry which is preliminary data.</text>
</comment>
<dbReference type="EMBL" id="MU157930">
    <property type="protein sequence ID" value="KAF9522907.1"/>
    <property type="molecule type" value="Genomic_DNA"/>
</dbReference>
<evidence type="ECO:0000313" key="1">
    <source>
        <dbReference type="EMBL" id="KAF9522907.1"/>
    </source>
</evidence>